<evidence type="ECO:0000313" key="12">
    <source>
        <dbReference type="EMBL" id="MBB6260583.1"/>
    </source>
</evidence>
<evidence type="ECO:0000313" key="13">
    <source>
        <dbReference type="Proteomes" id="UP000555393"/>
    </source>
</evidence>
<feature type="binding site" description="covalent" evidence="9">
    <location>
        <position position="204"/>
    </location>
    <ligand>
        <name>heme c</name>
        <dbReference type="ChEBI" id="CHEBI:61717"/>
        <label>2</label>
    </ligand>
</feature>
<dbReference type="PANTHER" id="PTHR35008">
    <property type="entry name" value="BLL4482 PROTEIN-RELATED"/>
    <property type="match status" value="1"/>
</dbReference>
<feature type="binding site" description="axial binding residue" evidence="10">
    <location>
        <position position="208"/>
    </location>
    <ligand>
        <name>heme c</name>
        <dbReference type="ChEBI" id="CHEBI:61717"/>
        <label>2</label>
    </ligand>
    <ligandPart>
        <name>Fe</name>
        <dbReference type="ChEBI" id="CHEBI:18248"/>
    </ligandPart>
</feature>
<dbReference type="AlphaFoldDB" id="A0A841LR91"/>
<gene>
    <name evidence="12" type="ORF">FHS77_001117</name>
</gene>
<dbReference type="Proteomes" id="UP000555393">
    <property type="component" value="Unassembled WGS sequence"/>
</dbReference>
<dbReference type="GO" id="GO:0020037">
    <property type="term" value="F:heme binding"/>
    <property type="evidence" value="ECO:0007669"/>
    <property type="project" value="InterPro"/>
</dbReference>
<keyword evidence="8" id="KW-0472">Membrane</keyword>
<dbReference type="InterPro" id="IPR036909">
    <property type="entry name" value="Cyt_c-like_dom_sf"/>
</dbReference>
<dbReference type="GO" id="GO:0009055">
    <property type="term" value="F:electron transfer activity"/>
    <property type="evidence" value="ECO:0007669"/>
    <property type="project" value="InterPro"/>
</dbReference>
<keyword evidence="5" id="KW-0732">Signal</keyword>
<feature type="binding site" description="covalent" evidence="9">
    <location>
        <position position="339"/>
    </location>
    <ligand>
        <name>heme c</name>
        <dbReference type="ChEBI" id="CHEBI:61717"/>
        <label>3</label>
    </ligand>
</feature>
<feature type="domain" description="Cytochrome c" evidence="11">
    <location>
        <begin position="43"/>
        <end position="146"/>
    </location>
</feature>
<evidence type="ECO:0000256" key="5">
    <source>
        <dbReference type="ARBA" id="ARBA00022729"/>
    </source>
</evidence>
<dbReference type="GO" id="GO:0005886">
    <property type="term" value="C:plasma membrane"/>
    <property type="evidence" value="ECO:0007669"/>
    <property type="project" value="UniProtKB-SubCell"/>
</dbReference>
<evidence type="ECO:0000256" key="6">
    <source>
        <dbReference type="ARBA" id="ARBA00022737"/>
    </source>
</evidence>
<keyword evidence="2" id="KW-1003">Cell membrane</keyword>
<dbReference type="PIRSF" id="PIRSF000018">
    <property type="entry name" value="Mb_ADH_cyt_c"/>
    <property type="match status" value="1"/>
</dbReference>
<feature type="domain" description="Cytochrome c" evidence="11">
    <location>
        <begin position="189"/>
        <end position="302"/>
    </location>
</feature>
<evidence type="ECO:0000256" key="3">
    <source>
        <dbReference type="ARBA" id="ARBA00022617"/>
    </source>
</evidence>
<feature type="binding site" description="axial binding residue" evidence="10">
    <location>
        <position position="61"/>
    </location>
    <ligand>
        <name>heme c</name>
        <dbReference type="ChEBI" id="CHEBI:61717"/>
        <label>1</label>
    </ligand>
    <ligandPart>
        <name>Fe</name>
        <dbReference type="ChEBI" id="CHEBI:18248"/>
    </ligandPart>
</feature>
<reference evidence="12 13" key="1">
    <citation type="submission" date="2020-08" db="EMBL/GenBank/DDBJ databases">
        <title>Genomic Encyclopedia of Type Strains, Phase IV (KMG-IV): sequencing the most valuable type-strain genomes for metagenomic binning, comparative biology and taxonomic classification.</title>
        <authorList>
            <person name="Goeker M."/>
        </authorList>
    </citation>
    <scope>NUCLEOTIDE SEQUENCE [LARGE SCALE GENOMIC DNA]</scope>
    <source>
        <strain evidence="12 13">DSM 22336</strain>
    </source>
</reference>
<dbReference type="Gene3D" id="1.10.760.10">
    <property type="entry name" value="Cytochrome c-like domain"/>
    <property type="match status" value="3"/>
</dbReference>
<sequence>MKTLVKLAIAGAIALAAAWLFALSTPYWLTPKQEAKVDITDAALITKGEYIARAGDCGACHTAPGGKEFAGGLGMQTPLGTIYSTNITPDKETGIGTYSYADFERAVRQGVRKDNVHLYPAMPFVSYTVVKDDDIKALYAYFMSKVEAVSQDNQPSTLPWPANMRWPLAWWQLLFSNARDFEVAANSDPVLERGAYLVEGLGHCGACHTPRGLAYEEKAVKNDKDGKFLSGSVLEGWYAKNLRDQDTGLSTWTEDEIVMFLQSGRNDRTAAFGSMADVVQHSTQYLEESDLRAIARYLKSLPPSKGREQKWQPKEDITTAALKAGDFSAKGALSYVEHCTVCHRMDGKGAPRIYPALAGNSIVFADDPSSLIQVTLAGGRTPDTDHDLMAFTMPGFAHLPNWQVAEILNFIRNGWGNHGSEITEADIARMRREIAHKPVHYVPENKQ</sequence>
<comment type="subcellular location">
    <subcellularLocation>
        <location evidence="1">Cell membrane</location>
    </subcellularLocation>
</comment>
<name>A0A841LR91_9HYPH</name>
<dbReference type="PANTHER" id="PTHR35008:SF8">
    <property type="entry name" value="ALCOHOL DEHYDROGENASE CYTOCHROME C SUBUNIT"/>
    <property type="match status" value="1"/>
</dbReference>
<dbReference type="PROSITE" id="PS51007">
    <property type="entry name" value="CYTC"/>
    <property type="match status" value="3"/>
</dbReference>
<keyword evidence="7 10" id="KW-0408">Iron</keyword>
<keyword evidence="4 10" id="KW-0479">Metal-binding</keyword>
<dbReference type="GO" id="GO:0016614">
    <property type="term" value="F:oxidoreductase activity, acting on CH-OH group of donors"/>
    <property type="evidence" value="ECO:0007669"/>
    <property type="project" value="InterPro"/>
</dbReference>
<accession>A0A841LR91</accession>
<proteinExistence type="predicted"/>
<dbReference type="SUPFAM" id="SSF46626">
    <property type="entry name" value="Cytochrome c"/>
    <property type="match status" value="3"/>
</dbReference>
<feature type="domain" description="Cytochrome c" evidence="11">
    <location>
        <begin position="326"/>
        <end position="415"/>
    </location>
</feature>
<evidence type="ECO:0000256" key="10">
    <source>
        <dbReference type="PIRSR" id="PIRSR000018-51"/>
    </source>
</evidence>
<feature type="binding site" description="covalent" evidence="9">
    <location>
        <position position="342"/>
    </location>
    <ligand>
        <name>heme c</name>
        <dbReference type="ChEBI" id="CHEBI:61717"/>
        <label>3</label>
    </ligand>
</feature>
<dbReference type="InterPro" id="IPR051459">
    <property type="entry name" value="Cytochrome_c-type_DH"/>
</dbReference>
<evidence type="ECO:0000256" key="4">
    <source>
        <dbReference type="ARBA" id="ARBA00022723"/>
    </source>
</evidence>
<feature type="binding site" description="covalent" evidence="9">
    <location>
        <position position="60"/>
    </location>
    <ligand>
        <name>heme c</name>
        <dbReference type="ChEBI" id="CHEBI:61717"/>
        <label>1</label>
    </ligand>
</feature>
<keyword evidence="3 9" id="KW-0349">Heme</keyword>
<dbReference type="EMBL" id="JACIIU010000003">
    <property type="protein sequence ID" value="MBB6260583.1"/>
    <property type="molecule type" value="Genomic_DNA"/>
</dbReference>
<evidence type="ECO:0000256" key="7">
    <source>
        <dbReference type="ARBA" id="ARBA00023004"/>
    </source>
</evidence>
<dbReference type="InterPro" id="IPR014353">
    <property type="entry name" value="Membr-bd_ADH_cyt_c"/>
</dbReference>
<dbReference type="Pfam" id="PF00034">
    <property type="entry name" value="Cytochrom_C"/>
    <property type="match status" value="1"/>
</dbReference>
<feature type="binding site" description="axial binding residue" evidence="10">
    <location>
        <position position="343"/>
    </location>
    <ligand>
        <name>heme c</name>
        <dbReference type="ChEBI" id="CHEBI:61717"/>
        <label>3</label>
    </ligand>
    <ligandPart>
        <name>Fe</name>
        <dbReference type="ChEBI" id="CHEBI:18248"/>
    </ligandPart>
</feature>
<evidence type="ECO:0000256" key="1">
    <source>
        <dbReference type="ARBA" id="ARBA00004236"/>
    </source>
</evidence>
<keyword evidence="13" id="KW-1185">Reference proteome</keyword>
<dbReference type="InterPro" id="IPR009056">
    <property type="entry name" value="Cyt_c-like_dom"/>
</dbReference>
<organism evidence="12 13">
    <name type="scientific">Paenochrobactrum gallinarii</name>
    <dbReference type="NCBI Taxonomy" id="643673"/>
    <lineage>
        <taxon>Bacteria</taxon>
        <taxon>Pseudomonadati</taxon>
        <taxon>Pseudomonadota</taxon>
        <taxon>Alphaproteobacteria</taxon>
        <taxon>Hyphomicrobiales</taxon>
        <taxon>Brucellaceae</taxon>
        <taxon>Paenochrobactrum</taxon>
    </lineage>
</organism>
<evidence type="ECO:0000256" key="2">
    <source>
        <dbReference type="ARBA" id="ARBA00022475"/>
    </source>
</evidence>
<evidence type="ECO:0000256" key="9">
    <source>
        <dbReference type="PIRSR" id="PIRSR000018-50"/>
    </source>
</evidence>
<dbReference type="RefSeq" id="WP_184221093.1">
    <property type="nucleotide sequence ID" value="NZ_JACIIU010000003.1"/>
</dbReference>
<evidence type="ECO:0000256" key="8">
    <source>
        <dbReference type="ARBA" id="ARBA00023136"/>
    </source>
</evidence>
<protein>
    <submittedName>
        <fullName evidence="12">Mono/diheme cytochrome c family protein</fullName>
    </submittedName>
</protein>
<feature type="binding site" description="covalent" evidence="9">
    <location>
        <position position="57"/>
    </location>
    <ligand>
        <name>heme c</name>
        <dbReference type="ChEBI" id="CHEBI:61717"/>
        <label>1</label>
    </ligand>
</feature>
<comment type="cofactor">
    <cofactor evidence="9">
        <name>heme c</name>
        <dbReference type="ChEBI" id="CHEBI:61717"/>
    </cofactor>
    <text evidence="9">Binds 3 heme c groups covalently per subunit.</text>
</comment>
<comment type="caution">
    <text evidence="12">The sequence shown here is derived from an EMBL/GenBank/DDBJ whole genome shotgun (WGS) entry which is preliminary data.</text>
</comment>
<feature type="binding site" description="covalent" evidence="9">
    <location>
        <position position="207"/>
    </location>
    <ligand>
        <name>heme c</name>
        <dbReference type="ChEBI" id="CHEBI:61717"/>
        <label>2</label>
    </ligand>
</feature>
<evidence type="ECO:0000259" key="11">
    <source>
        <dbReference type="PROSITE" id="PS51007"/>
    </source>
</evidence>
<dbReference type="GO" id="GO:0005506">
    <property type="term" value="F:iron ion binding"/>
    <property type="evidence" value="ECO:0007669"/>
    <property type="project" value="InterPro"/>
</dbReference>
<keyword evidence="6" id="KW-0677">Repeat</keyword>